<protein>
    <submittedName>
        <fullName evidence="1">Uncharacterized protein</fullName>
    </submittedName>
</protein>
<dbReference type="EMBL" id="SLVV01000004">
    <property type="protein sequence ID" value="TCN26258.1"/>
    <property type="molecule type" value="Genomic_DNA"/>
</dbReference>
<evidence type="ECO:0000313" key="1">
    <source>
        <dbReference type="EMBL" id="TCN26258.1"/>
    </source>
</evidence>
<reference evidence="1 2" key="1">
    <citation type="journal article" date="2015" name="Stand. Genomic Sci.">
        <title>Genomic Encyclopedia of Bacterial and Archaeal Type Strains, Phase III: the genomes of soil and plant-associated and newly described type strains.</title>
        <authorList>
            <person name="Whitman W.B."/>
            <person name="Woyke T."/>
            <person name="Klenk H.P."/>
            <person name="Zhou Y."/>
            <person name="Lilburn T.G."/>
            <person name="Beck B.J."/>
            <person name="De Vos P."/>
            <person name="Vandamme P."/>
            <person name="Eisen J.A."/>
            <person name="Garrity G."/>
            <person name="Hugenholtz P."/>
            <person name="Kyrpides N.C."/>
        </authorList>
    </citation>
    <scope>NUCLEOTIDE SEQUENCE [LARGE SCALE GENOMIC DNA]</scope>
    <source>
        <strain evidence="1 2">CV53</strain>
    </source>
</reference>
<proteinExistence type="predicted"/>
<dbReference type="RefSeq" id="WP_132004639.1">
    <property type="nucleotide sequence ID" value="NZ_SLVV01000004.1"/>
</dbReference>
<dbReference type="Proteomes" id="UP000295689">
    <property type="component" value="Unassembled WGS sequence"/>
</dbReference>
<evidence type="ECO:0000313" key="2">
    <source>
        <dbReference type="Proteomes" id="UP000295689"/>
    </source>
</evidence>
<keyword evidence="2" id="KW-1185">Reference proteome</keyword>
<accession>A0A4R2BGS7</accession>
<sequence length="60" mass="7125">MKKYKLKNNFKGIKRGTQFFLIAESEFIGIKEFVLRSKDLSIRLSITENELHKNFSLVFE</sequence>
<name>A0A4R2BGS7_9BACI</name>
<dbReference type="AlphaFoldDB" id="A0A4R2BGS7"/>
<comment type="caution">
    <text evidence="1">The sequence shown here is derived from an EMBL/GenBank/DDBJ whole genome shotgun (WGS) entry which is preliminary data.</text>
</comment>
<organism evidence="1 2">
    <name type="scientific">Mesobacillus foraminis</name>
    <dbReference type="NCBI Taxonomy" id="279826"/>
    <lineage>
        <taxon>Bacteria</taxon>
        <taxon>Bacillati</taxon>
        <taxon>Bacillota</taxon>
        <taxon>Bacilli</taxon>
        <taxon>Bacillales</taxon>
        <taxon>Bacillaceae</taxon>
        <taxon>Mesobacillus</taxon>
    </lineage>
</organism>
<gene>
    <name evidence="1" type="ORF">EV146_104368</name>
</gene>